<protein>
    <submittedName>
        <fullName evidence="1">Uncharacterized protein</fullName>
    </submittedName>
</protein>
<dbReference type="EMBL" id="NIVC01001569">
    <property type="protein sequence ID" value="PAA66310.1"/>
    <property type="molecule type" value="Genomic_DNA"/>
</dbReference>
<comment type="caution">
    <text evidence="1">The sequence shown here is derived from an EMBL/GenBank/DDBJ whole genome shotgun (WGS) entry which is preliminary data.</text>
</comment>
<keyword evidence="2" id="KW-1185">Reference proteome</keyword>
<organism evidence="1 2">
    <name type="scientific">Macrostomum lignano</name>
    <dbReference type="NCBI Taxonomy" id="282301"/>
    <lineage>
        <taxon>Eukaryota</taxon>
        <taxon>Metazoa</taxon>
        <taxon>Spiralia</taxon>
        <taxon>Lophotrochozoa</taxon>
        <taxon>Platyhelminthes</taxon>
        <taxon>Rhabditophora</taxon>
        <taxon>Macrostomorpha</taxon>
        <taxon>Macrostomida</taxon>
        <taxon>Macrostomidae</taxon>
        <taxon>Macrostomum</taxon>
    </lineage>
</organism>
<reference evidence="1 2" key="1">
    <citation type="submission" date="2017-06" db="EMBL/GenBank/DDBJ databases">
        <title>A platform for efficient transgenesis in Macrostomum lignano, a flatworm model organism for stem cell research.</title>
        <authorList>
            <person name="Berezikov E."/>
        </authorList>
    </citation>
    <scope>NUCLEOTIDE SEQUENCE [LARGE SCALE GENOMIC DNA]</scope>
    <source>
        <strain evidence="1">DV1</strain>
        <tissue evidence="1">Whole organism</tissue>
    </source>
</reference>
<dbReference type="Proteomes" id="UP000215902">
    <property type="component" value="Unassembled WGS sequence"/>
</dbReference>
<evidence type="ECO:0000313" key="2">
    <source>
        <dbReference type="Proteomes" id="UP000215902"/>
    </source>
</evidence>
<gene>
    <name evidence="1" type="ORF">BOX15_Mlig012446g1</name>
</gene>
<name>A0A267EXR1_9PLAT</name>
<proteinExistence type="predicted"/>
<evidence type="ECO:0000313" key="1">
    <source>
        <dbReference type="EMBL" id="PAA66310.1"/>
    </source>
</evidence>
<sequence length="63" mass="7342">MKFRRRFSTSFRRDFYRRATTPNSGPWTTTPNSEQISKHLGRMTIQPDAGSILISDSRVQPQQ</sequence>
<accession>A0A267EXR1</accession>
<dbReference type="AlphaFoldDB" id="A0A267EXR1"/>